<name>A0A497XU57_9SPHI</name>
<dbReference type="EMBL" id="RCCK01000015">
    <property type="protein sequence ID" value="RLJ72004.1"/>
    <property type="molecule type" value="Genomic_DNA"/>
</dbReference>
<dbReference type="RefSeq" id="WP_121287664.1">
    <property type="nucleotide sequence ID" value="NZ_RCCK01000015.1"/>
</dbReference>
<protein>
    <submittedName>
        <fullName evidence="2">CRP-like cAMP-binding protein</fullName>
    </submittedName>
    <submittedName>
        <fullName evidence="3">Crp/Fnr family transcriptional regulator</fullName>
    </submittedName>
</protein>
<dbReference type="CDD" id="cd00038">
    <property type="entry name" value="CAP_ED"/>
    <property type="match status" value="1"/>
</dbReference>
<accession>A0A497XU57</accession>
<reference evidence="3 5" key="2">
    <citation type="submission" date="2019-03" db="EMBL/GenBank/DDBJ databases">
        <authorList>
            <person name="He R.-H."/>
        </authorList>
    </citation>
    <scope>NUCLEOTIDE SEQUENCE [LARGE SCALE GENOMIC DNA]</scope>
    <source>
        <strain evidence="3 5">DSM 19624</strain>
    </source>
</reference>
<organism evidence="2 4">
    <name type="scientific">Pedobacter alluvionis</name>
    <dbReference type="NCBI Taxonomy" id="475253"/>
    <lineage>
        <taxon>Bacteria</taxon>
        <taxon>Pseudomonadati</taxon>
        <taxon>Bacteroidota</taxon>
        <taxon>Sphingobacteriia</taxon>
        <taxon>Sphingobacteriales</taxon>
        <taxon>Sphingobacteriaceae</taxon>
        <taxon>Pedobacter</taxon>
    </lineage>
</organism>
<dbReference type="EMBL" id="SOPX01000005">
    <property type="protein sequence ID" value="TFB28778.1"/>
    <property type="molecule type" value="Genomic_DNA"/>
</dbReference>
<comment type="caution">
    <text evidence="2">The sequence shown here is derived from an EMBL/GenBank/DDBJ whole genome shotgun (WGS) entry which is preliminary data.</text>
</comment>
<dbReference type="AlphaFoldDB" id="A0A497XU57"/>
<sequence>MQKLTPYDQLFGVFSKLGELSITLKEAIIEQSKVMSLDKNQKVLSEGEKSDRIYFIVSGAVRVFYLNKEGIETNTWFLFENELVISVYSFFTSQPGFEYIETLEDSVFIVLRKDKLDWLYERFVEFNIIGRRLTELYYIRNEAQANSLRMFSAKQRYEQLIQNQPQLLNRISLSHISSYLGISRETLSRIRKK</sequence>
<gene>
    <name evidence="2" type="ORF">BCL90_4831</name>
    <name evidence="3" type="ORF">E3V97_21905</name>
</gene>
<evidence type="ECO:0000259" key="1">
    <source>
        <dbReference type="PROSITE" id="PS50042"/>
    </source>
</evidence>
<dbReference type="Proteomes" id="UP000297429">
    <property type="component" value="Unassembled WGS sequence"/>
</dbReference>
<proteinExistence type="predicted"/>
<dbReference type="PROSITE" id="PS50042">
    <property type="entry name" value="CNMP_BINDING_3"/>
    <property type="match status" value="1"/>
</dbReference>
<dbReference type="Pfam" id="PF00027">
    <property type="entry name" value="cNMP_binding"/>
    <property type="match status" value="1"/>
</dbReference>
<reference evidence="2 4" key="1">
    <citation type="submission" date="2018-10" db="EMBL/GenBank/DDBJ databases">
        <title>Genomic Encyclopedia of Archaeal and Bacterial Type Strains, Phase II (KMG-II): from individual species to whole genera.</title>
        <authorList>
            <person name="Goeker M."/>
        </authorList>
    </citation>
    <scope>NUCLEOTIDE SEQUENCE [LARGE SCALE GENOMIC DNA]</scope>
    <source>
        <strain evidence="2 4">DSM 19624</strain>
    </source>
</reference>
<evidence type="ECO:0000313" key="5">
    <source>
        <dbReference type="Proteomes" id="UP000297429"/>
    </source>
</evidence>
<dbReference type="InterPro" id="IPR014710">
    <property type="entry name" value="RmlC-like_jellyroll"/>
</dbReference>
<dbReference type="SUPFAM" id="SSF51206">
    <property type="entry name" value="cAMP-binding domain-like"/>
    <property type="match status" value="1"/>
</dbReference>
<feature type="domain" description="Cyclic nucleotide-binding" evidence="1">
    <location>
        <begin position="16"/>
        <end position="64"/>
    </location>
</feature>
<dbReference type="InterPro" id="IPR018490">
    <property type="entry name" value="cNMP-bd_dom_sf"/>
</dbReference>
<dbReference type="Proteomes" id="UP000273898">
    <property type="component" value="Unassembled WGS sequence"/>
</dbReference>
<evidence type="ECO:0000313" key="3">
    <source>
        <dbReference type="EMBL" id="TFB28778.1"/>
    </source>
</evidence>
<dbReference type="Gene3D" id="2.60.120.10">
    <property type="entry name" value="Jelly Rolls"/>
    <property type="match status" value="1"/>
</dbReference>
<keyword evidence="5" id="KW-1185">Reference proteome</keyword>
<evidence type="ECO:0000313" key="2">
    <source>
        <dbReference type="EMBL" id="RLJ72004.1"/>
    </source>
</evidence>
<evidence type="ECO:0000313" key="4">
    <source>
        <dbReference type="Proteomes" id="UP000273898"/>
    </source>
</evidence>
<dbReference type="OrthoDB" id="948610at2"/>
<dbReference type="InterPro" id="IPR000595">
    <property type="entry name" value="cNMP-bd_dom"/>
</dbReference>